<keyword evidence="4 15" id="KW-0812">Transmembrane</keyword>
<evidence type="ECO:0000256" key="5">
    <source>
        <dbReference type="ARBA" id="ARBA00022843"/>
    </source>
</evidence>
<evidence type="ECO:0000256" key="3">
    <source>
        <dbReference type="ARBA" id="ARBA00022553"/>
    </source>
</evidence>
<evidence type="ECO:0000256" key="14">
    <source>
        <dbReference type="SAM" id="MobiDB-lite"/>
    </source>
</evidence>
<organism evidence="17 18">
    <name type="scientific">Salvator merianae</name>
    <name type="common">Argentine black and white tegu</name>
    <name type="synonym">Tupinambis merianae</name>
    <dbReference type="NCBI Taxonomy" id="96440"/>
    <lineage>
        <taxon>Eukaryota</taxon>
        <taxon>Metazoa</taxon>
        <taxon>Chordata</taxon>
        <taxon>Craniata</taxon>
        <taxon>Vertebrata</taxon>
        <taxon>Euteleostomi</taxon>
        <taxon>Lepidosauria</taxon>
        <taxon>Squamata</taxon>
        <taxon>Bifurcata</taxon>
        <taxon>Unidentata</taxon>
        <taxon>Episquamata</taxon>
        <taxon>Laterata</taxon>
        <taxon>Teiioidea</taxon>
        <taxon>Teiidae</taxon>
        <taxon>Salvator</taxon>
    </lineage>
</organism>
<keyword evidence="18" id="KW-1185">Reference proteome</keyword>
<reference evidence="17" key="2">
    <citation type="submission" date="2025-09" db="UniProtKB">
        <authorList>
            <consortium name="Ensembl"/>
        </authorList>
    </citation>
    <scope>IDENTIFICATION</scope>
</reference>
<dbReference type="GO" id="GO:0001671">
    <property type="term" value="F:ATPase activator activity"/>
    <property type="evidence" value="ECO:0007669"/>
    <property type="project" value="Ensembl"/>
</dbReference>
<dbReference type="GeneTree" id="ENSGT00390000012166"/>
<keyword evidence="8 15" id="KW-0472">Membrane</keyword>
<feature type="compositionally biased region" description="Acidic residues" evidence="14">
    <location>
        <begin position="1"/>
        <end position="22"/>
    </location>
</feature>
<dbReference type="Proteomes" id="UP000694421">
    <property type="component" value="Unplaced"/>
</dbReference>
<name>A0A8D0BWJ8_SALMN</name>
<feature type="transmembrane region" description="Helical" evidence="15">
    <location>
        <begin position="212"/>
        <end position="230"/>
    </location>
</feature>
<dbReference type="InterPro" id="IPR046753">
    <property type="entry name" value="TOIP1/2_C"/>
</dbReference>
<dbReference type="Gene3D" id="3.40.50.12190">
    <property type="match status" value="1"/>
</dbReference>
<feature type="compositionally biased region" description="Polar residues" evidence="14">
    <location>
        <begin position="63"/>
        <end position="73"/>
    </location>
</feature>
<evidence type="ECO:0000256" key="15">
    <source>
        <dbReference type="SAM" id="Phobius"/>
    </source>
</evidence>
<keyword evidence="10" id="KW-0539">Nucleus</keyword>
<evidence type="ECO:0000313" key="18">
    <source>
        <dbReference type="Proteomes" id="UP000694421"/>
    </source>
</evidence>
<feature type="region of interest" description="Disordered" evidence="14">
    <location>
        <begin position="1"/>
        <end position="76"/>
    </location>
</feature>
<keyword evidence="9" id="KW-0325">Glycoprotein</keyword>
<dbReference type="PANTHER" id="PTHR18843:SF6">
    <property type="entry name" value="TORSIN-1A-INTERACTING PROTEIN 1"/>
    <property type="match status" value="1"/>
</dbReference>
<dbReference type="AlphaFoldDB" id="A0A8D0BWJ8"/>
<evidence type="ECO:0000259" key="16">
    <source>
        <dbReference type="Pfam" id="PF05609"/>
    </source>
</evidence>
<feature type="compositionally biased region" description="Polar residues" evidence="14">
    <location>
        <begin position="37"/>
        <end position="53"/>
    </location>
</feature>
<dbReference type="GO" id="GO:0051117">
    <property type="term" value="F:ATPase binding"/>
    <property type="evidence" value="ECO:0007669"/>
    <property type="project" value="Ensembl"/>
</dbReference>
<sequence length="464" mass="52736">MQEEEERAEEDYQQQEEGEEEVLLPQVSSEEECSPIDTGSKTSEGQIQYQIGNLTRPPIRNVGKSQHNSSYVWSKNPALRQRSKALNSTPYDTDDIFQREEYEASEEERENKPGSRNANCQTKRTDTLIKAQHNSSYVWSKNPALRQRSKALNSTPYDTDDIFQREGQRYFAQRPQGFNQNTVKRTGIQTHVSKKYPQVTPKSSTLNSWQHLFIIVPLLACIAVGGWYLFPYSLSPNLETNVLQKFQNQMKELMSNYPSQDKKLWKRVQTVFEKRINSSHPHLEPAILLLTAAKEAENALKCLSNQIADVFSSSQNASTIKIDGASKATLDSDTVKLSVDELLTTGFKGGRKAAVVHRFEALPPASTLIFYKYCDHENAAFKNVALLLTVLLDEETLGKDLSLLKVEEKVRDFLWAKFTNSNTPGLYNHMDTDKLSGLWSRISHLVLPVQPEDALPQKNCLQMK</sequence>
<keyword evidence="6 15" id="KW-1133">Transmembrane helix</keyword>
<dbReference type="GO" id="GO:0005654">
    <property type="term" value="C:nucleoplasm"/>
    <property type="evidence" value="ECO:0007669"/>
    <property type="project" value="Ensembl"/>
</dbReference>
<feature type="domain" description="Torsin-1A-interacting protein 1/2 AAA+ activator" evidence="16">
    <location>
        <begin position="237"/>
        <end position="461"/>
    </location>
</feature>
<keyword evidence="5" id="KW-0832">Ubl conjugation</keyword>
<dbReference type="InterPro" id="IPR038599">
    <property type="entry name" value="LAP1C-like_C_sf"/>
</dbReference>
<evidence type="ECO:0000256" key="7">
    <source>
        <dbReference type="ARBA" id="ARBA00023054"/>
    </source>
</evidence>
<evidence type="ECO:0000256" key="13">
    <source>
        <dbReference type="ARBA" id="ARBA00040724"/>
    </source>
</evidence>
<evidence type="ECO:0000256" key="11">
    <source>
        <dbReference type="ARBA" id="ARBA00037580"/>
    </source>
</evidence>
<dbReference type="OMA" id="IRSKPLN"/>
<accession>A0A8D0BWJ8</accession>
<dbReference type="GO" id="GO:0071763">
    <property type="term" value="P:nuclear membrane organization"/>
    <property type="evidence" value="ECO:0007669"/>
    <property type="project" value="Ensembl"/>
</dbReference>
<dbReference type="PANTHER" id="PTHR18843">
    <property type="entry name" value="TORSIN-1A-INTERACTING PROTEIN"/>
    <property type="match status" value="1"/>
</dbReference>
<dbReference type="GO" id="GO:0005637">
    <property type="term" value="C:nuclear inner membrane"/>
    <property type="evidence" value="ECO:0007669"/>
    <property type="project" value="UniProtKB-SubCell"/>
</dbReference>
<evidence type="ECO:0000313" key="17">
    <source>
        <dbReference type="Ensembl" id="ENSSMRP00000014182.1"/>
    </source>
</evidence>
<comment type="function">
    <text evidence="11">Required for nuclear membrane integrity. Induces TOR1A and TOR1B ATPase activity and is required for their location on the nuclear membrane. Binds to A- and B-type lamins. Possible role in membrane attachment and assembly of the nuclear lamina.</text>
</comment>
<evidence type="ECO:0000256" key="10">
    <source>
        <dbReference type="ARBA" id="ARBA00023242"/>
    </source>
</evidence>
<protein>
    <recommendedName>
        <fullName evidence="13">Torsin-1A-interacting protein 1</fullName>
    </recommendedName>
</protein>
<evidence type="ECO:0000256" key="2">
    <source>
        <dbReference type="ARBA" id="ARBA00022499"/>
    </source>
</evidence>
<dbReference type="Ensembl" id="ENSSMRT00000016523.1">
    <property type="protein sequence ID" value="ENSSMRP00000014182.1"/>
    <property type="gene ID" value="ENSSMRG00000011041.1"/>
</dbReference>
<evidence type="ECO:0000256" key="12">
    <source>
        <dbReference type="ARBA" id="ARBA00037876"/>
    </source>
</evidence>
<comment type="subcellular location">
    <subcellularLocation>
        <location evidence="12">Nucleus inner membrane</location>
        <topology evidence="12">Single-pass membrane protein</topology>
    </subcellularLocation>
</comment>
<dbReference type="GO" id="GO:0008092">
    <property type="term" value="F:cytoskeletal protein binding"/>
    <property type="evidence" value="ECO:0007669"/>
    <property type="project" value="Ensembl"/>
</dbReference>
<keyword evidence="3" id="KW-0597">Phosphoprotein</keyword>
<dbReference type="InterPro" id="IPR008662">
    <property type="entry name" value="TOIP1/2"/>
</dbReference>
<evidence type="ECO:0000256" key="6">
    <source>
        <dbReference type="ARBA" id="ARBA00022989"/>
    </source>
</evidence>
<evidence type="ECO:0000256" key="1">
    <source>
        <dbReference type="ARBA" id="ARBA00007860"/>
    </source>
</evidence>
<reference evidence="17" key="1">
    <citation type="submission" date="2025-08" db="UniProtKB">
        <authorList>
            <consortium name="Ensembl"/>
        </authorList>
    </citation>
    <scope>IDENTIFICATION</scope>
</reference>
<evidence type="ECO:0000256" key="9">
    <source>
        <dbReference type="ARBA" id="ARBA00023180"/>
    </source>
</evidence>
<proteinExistence type="inferred from homology"/>
<dbReference type="Pfam" id="PF05609">
    <property type="entry name" value="LAP1_C"/>
    <property type="match status" value="1"/>
</dbReference>
<evidence type="ECO:0000256" key="8">
    <source>
        <dbReference type="ARBA" id="ARBA00023136"/>
    </source>
</evidence>
<keyword evidence="2" id="KW-1017">Isopeptide bond</keyword>
<dbReference type="GO" id="GO:0090435">
    <property type="term" value="P:protein localization to nuclear envelope"/>
    <property type="evidence" value="ECO:0007669"/>
    <property type="project" value="Ensembl"/>
</dbReference>
<keyword evidence="7" id="KW-0175">Coiled coil</keyword>
<comment type="similarity">
    <text evidence="1">Belongs to the TOR1AIP family.</text>
</comment>
<feature type="region of interest" description="Disordered" evidence="14">
    <location>
        <begin position="101"/>
        <end position="124"/>
    </location>
</feature>
<evidence type="ECO:0000256" key="4">
    <source>
        <dbReference type="ARBA" id="ARBA00022692"/>
    </source>
</evidence>